<evidence type="ECO:0000313" key="4">
    <source>
        <dbReference type="Proteomes" id="UP000325787"/>
    </source>
</evidence>
<dbReference type="AlphaFoldDB" id="A0A5Q0H6M1"/>
<dbReference type="RefSeq" id="WP_051766119.1">
    <property type="nucleotide sequence ID" value="NZ_CP034550.1"/>
</dbReference>
<evidence type="ECO:0000313" key="3">
    <source>
        <dbReference type="EMBL" id="QFZ21898.1"/>
    </source>
</evidence>
<dbReference type="EMBL" id="CP034550">
    <property type="protein sequence ID" value="QFZ21898.1"/>
    <property type="molecule type" value="Genomic_DNA"/>
</dbReference>
<gene>
    <name evidence="3" type="ORF">EKG83_34855</name>
</gene>
<dbReference type="InterPro" id="IPR043504">
    <property type="entry name" value="Peptidase_S1_PA_chymotrypsin"/>
</dbReference>
<dbReference type="InterPro" id="IPR004236">
    <property type="entry name" value="Pept_S1_alpha_lytic"/>
</dbReference>
<reference evidence="4" key="1">
    <citation type="journal article" date="2021" name="Curr. Microbiol.">
        <title>Complete genome of nocamycin-producing strain Saccharothrix syringae NRRL B-16468 reveals the biosynthetic potential for secondary metabolites.</title>
        <authorList>
            <person name="Mo X."/>
            <person name="Yang S."/>
        </authorList>
    </citation>
    <scope>NUCLEOTIDE SEQUENCE [LARGE SCALE GENOMIC DNA]</scope>
    <source>
        <strain evidence="4">ATCC 51364 / DSM 43886 / JCM 6844 / KCTC 9398 / NBRC 14523 / NRRL B-16468 / INA 2240</strain>
    </source>
</reference>
<dbReference type="Pfam" id="PF02983">
    <property type="entry name" value="Pro_Al_protease"/>
    <property type="match status" value="1"/>
</dbReference>
<proteinExistence type="predicted"/>
<feature type="compositionally biased region" description="Low complexity" evidence="1">
    <location>
        <begin position="119"/>
        <end position="134"/>
    </location>
</feature>
<name>A0A5Q0H6M1_SACSY</name>
<evidence type="ECO:0000259" key="2">
    <source>
        <dbReference type="Pfam" id="PF02983"/>
    </source>
</evidence>
<organism evidence="3 4">
    <name type="scientific">Saccharothrix syringae</name>
    <name type="common">Nocardiopsis syringae</name>
    <dbReference type="NCBI Taxonomy" id="103733"/>
    <lineage>
        <taxon>Bacteria</taxon>
        <taxon>Bacillati</taxon>
        <taxon>Actinomycetota</taxon>
        <taxon>Actinomycetes</taxon>
        <taxon>Pseudonocardiales</taxon>
        <taxon>Pseudonocardiaceae</taxon>
        <taxon>Saccharothrix</taxon>
    </lineage>
</organism>
<evidence type="ECO:0000256" key="1">
    <source>
        <dbReference type="SAM" id="MobiDB-lite"/>
    </source>
</evidence>
<dbReference type="Gene3D" id="3.30.300.50">
    <property type="match status" value="1"/>
</dbReference>
<dbReference type="OrthoDB" id="8781117at2"/>
<dbReference type="Gene3D" id="2.40.10.10">
    <property type="entry name" value="Trypsin-like serine proteases"/>
    <property type="match status" value="1"/>
</dbReference>
<dbReference type="KEGG" id="ssyi:EKG83_34855"/>
<dbReference type="GO" id="GO:0005576">
    <property type="term" value="C:extracellular region"/>
    <property type="evidence" value="ECO:0007669"/>
    <property type="project" value="InterPro"/>
</dbReference>
<keyword evidence="4" id="KW-1185">Reference proteome</keyword>
<protein>
    <submittedName>
        <fullName evidence="3">S1 family peptidase</fullName>
    </submittedName>
</protein>
<sequence length="221" mass="21941">MSTAARALVAAPPAAGTRRDLGLDANAASVPGWYVDLPTDTVVVESHPSQLAAARASAASSGARAAAVRYATTTEAPRPLIDVIGGNAHNTGSGTRCSVGFPVDGGFATAGHCGTTGASTSDPSGSFRGSSFPGNTPRGLVNDHSGSTTGWHRDSETTHRGSPAAGGQALRPNGGARVDVAEGDSPSASETVTCNGTAGYYRYRVHASSGSGGYALGVTNP</sequence>
<feature type="region of interest" description="Disordered" evidence="1">
    <location>
        <begin position="116"/>
        <end position="190"/>
    </location>
</feature>
<dbReference type="GO" id="GO:0006508">
    <property type="term" value="P:proteolysis"/>
    <property type="evidence" value="ECO:0007669"/>
    <property type="project" value="InterPro"/>
</dbReference>
<dbReference type="GO" id="GO:0008236">
    <property type="term" value="F:serine-type peptidase activity"/>
    <property type="evidence" value="ECO:0007669"/>
    <property type="project" value="InterPro"/>
</dbReference>
<dbReference type="Proteomes" id="UP000325787">
    <property type="component" value="Chromosome"/>
</dbReference>
<feature type="domain" description="Peptidase S1A alpha-lytic prodomain" evidence="2">
    <location>
        <begin position="23"/>
        <end position="64"/>
    </location>
</feature>
<dbReference type="InterPro" id="IPR035070">
    <property type="entry name" value="Streptogrisin_prodomain"/>
</dbReference>
<accession>A0A5Q0H6M1</accession>